<keyword evidence="4" id="KW-0255">Endonuclease</keyword>
<dbReference type="Pfam" id="PF00665">
    <property type="entry name" value="rve"/>
    <property type="match status" value="1"/>
</dbReference>
<organism evidence="10 11">
    <name type="scientific">Zosterops borbonicus</name>
    <dbReference type="NCBI Taxonomy" id="364589"/>
    <lineage>
        <taxon>Eukaryota</taxon>
        <taxon>Metazoa</taxon>
        <taxon>Chordata</taxon>
        <taxon>Craniata</taxon>
        <taxon>Vertebrata</taxon>
        <taxon>Euteleostomi</taxon>
        <taxon>Archelosauria</taxon>
        <taxon>Archosauria</taxon>
        <taxon>Dinosauria</taxon>
        <taxon>Saurischia</taxon>
        <taxon>Theropoda</taxon>
        <taxon>Coelurosauria</taxon>
        <taxon>Aves</taxon>
        <taxon>Neognathae</taxon>
        <taxon>Neoaves</taxon>
        <taxon>Telluraves</taxon>
        <taxon>Australaves</taxon>
        <taxon>Passeriformes</taxon>
        <taxon>Sylvioidea</taxon>
        <taxon>Zosteropidae</taxon>
        <taxon>Zosterops</taxon>
    </lineage>
</organism>
<evidence type="ECO:0000259" key="9">
    <source>
        <dbReference type="PROSITE" id="PS50994"/>
    </source>
</evidence>
<dbReference type="PANTHER" id="PTHR41694">
    <property type="entry name" value="ENDOGENOUS RETROVIRUS GROUP K MEMBER POL PROTEIN"/>
    <property type="match status" value="1"/>
</dbReference>
<dbReference type="InterPro" id="IPR001584">
    <property type="entry name" value="Integrase_cat-core"/>
</dbReference>
<dbReference type="GO" id="GO:0035613">
    <property type="term" value="F:RNA stem-loop binding"/>
    <property type="evidence" value="ECO:0007669"/>
    <property type="project" value="TreeGrafter"/>
</dbReference>
<keyword evidence="3" id="KW-0540">Nuclease</keyword>
<dbReference type="AlphaFoldDB" id="A0A8K1G0C5"/>
<evidence type="ECO:0000256" key="3">
    <source>
        <dbReference type="ARBA" id="ARBA00022722"/>
    </source>
</evidence>
<keyword evidence="11" id="KW-1185">Reference proteome</keyword>
<gene>
    <name evidence="10" type="ORF">HGM15179_017701</name>
</gene>
<keyword evidence="8" id="KW-0511">Multifunctional enzyme</keyword>
<dbReference type="PANTHER" id="PTHR41694:SF4">
    <property type="entry name" value="ENDOGENOUS RETROVIRUS GROUP K MEMBER 10 POL PROTEIN-RELATED"/>
    <property type="match status" value="1"/>
</dbReference>
<evidence type="ECO:0000256" key="2">
    <source>
        <dbReference type="ARBA" id="ARBA00022695"/>
    </source>
</evidence>
<keyword evidence="1" id="KW-0808">Transferase</keyword>
<dbReference type="GO" id="GO:0016787">
    <property type="term" value="F:hydrolase activity"/>
    <property type="evidence" value="ECO:0007669"/>
    <property type="project" value="UniProtKB-KW"/>
</dbReference>
<evidence type="ECO:0000256" key="7">
    <source>
        <dbReference type="ARBA" id="ARBA00022918"/>
    </source>
</evidence>
<evidence type="ECO:0000256" key="4">
    <source>
        <dbReference type="ARBA" id="ARBA00022759"/>
    </source>
</evidence>
<evidence type="ECO:0000256" key="6">
    <source>
        <dbReference type="ARBA" id="ARBA00022833"/>
    </source>
</evidence>
<dbReference type="GO" id="GO:0003964">
    <property type="term" value="F:RNA-directed DNA polymerase activity"/>
    <property type="evidence" value="ECO:0007669"/>
    <property type="project" value="UniProtKB-KW"/>
</dbReference>
<dbReference type="Proteomes" id="UP000796761">
    <property type="component" value="Unassembled WGS sequence"/>
</dbReference>
<protein>
    <recommendedName>
        <fullName evidence="9">Integrase catalytic domain-containing protein</fullName>
    </recommendedName>
</protein>
<dbReference type="InterPro" id="IPR036397">
    <property type="entry name" value="RNaseH_sf"/>
</dbReference>
<dbReference type="Gene3D" id="2.30.30.10">
    <property type="entry name" value="Integrase, C-terminal domain superfamily, retroviral"/>
    <property type="match status" value="1"/>
</dbReference>
<feature type="domain" description="Integrase catalytic" evidence="9">
    <location>
        <begin position="1"/>
        <end position="94"/>
    </location>
</feature>
<dbReference type="GO" id="GO:0015074">
    <property type="term" value="P:DNA integration"/>
    <property type="evidence" value="ECO:0007669"/>
    <property type="project" value="InterPro"/>
</dbReference>
<dbReference type="EMBL" id="SWJQ01001076">
    <property type="protein sequence ID" value="TRZ09404.1"/>
    <property type="molecule type" value="Genomic_DNA"/>
</dbReference>
<evidence type="ECO:0000256" key="5">
    <source>
        <dbReference type="ARBA" id="ARBA00022801"/>
    </source>
</evidence>
<dbReference type="SUPFAM" id="SSF53098">
    <property type="entry name" value="Ribonuclease H-like"/>
    <property type="match status" value="1"/>
</dbReference>
<accession>A0A8K1G0C5</accession>
<evidence type="ECO:0000313" key="10">
    <source>
        <dbReference type="EMBL" id="TRZ09404.1"/>
    </source>
</evidence>
<dbReference type="OrthoDB" id="9204471at2759"/>
<evidence type="ECO:0000256" key="1">
    <source>
        <dbReference type="ARBA" id="ARBA00022679"/>
    </source>
</evidence>
<comment type="caution">
    <text evidence="10">The sequence shown here is derived from an EMBL/GenBank/DDBJ whole genome shotgun (WGS) entry which is preliminary data.</text>
</comment>
<keyword evidence="5" id="KW-0378">Hydrolase</keyword>
<proteinExistence type="predicted"/>
<sequence>MPHTYPNLVKYVHVSVYTFSGAVYASAHTGEKATDAQKHLVQAFSILGIPKVIKTDNGPTYASKAFDEFLQQWGVEHNKGQAIIERIHQSLKRVLEQQGGDNRVLAPQLQLCKALFTVNFLNCFFENLNPAVVRHFSQNVSLRLREHPPVVVKNPETWEVEGPYELVT</sequence>
<keyword evidence="7" id="KW-0695">RNA-directed DNA polymerase</keyword>
<name>A0A8K1G0C5_9PASS</name>
<evidence type="ECO:0000256" key="8">
    <source>
        <dbReference type="ARBA" id="ARBA00023268"/>
    </source>
</evidence>
<keyword evidence="2" id="KW-0548">Nucleotidyltransferase</keyword>
<keyword evidence="6" id="KW-0862">Zinc</keyword>
<dbReference type="Gene3D" id="3.30.420.10">
    <property type="entry name" value="Ribonuclease H-like superfamily/Ribonuclease H"/>
    <property type="match status" value="1"/>
</dbReference>
<dbReference type="GO" id="GO:0004519">
    <property type="term" value="F:endonuclease activity"/>
    <property type="evidence" value="ECO:0007669"/>
    <property type="project" value="UniProtKB-KW"/>
</dbReference>
<dbReference type="InterPro" id="IPR012337">
    <property type="entry name" value="RNaseH-like_sf"/>
</dbReference>
<reference evidence="10" key="1">
    <citation type="submission" date="2019-04" db="EMBL/GenBank/DDBJ databases">
        <title>Genome assembly of Zosterops borbonicus 15179.</title>
        <authorList>
            <person name="Leroy T."/>
            <person name="Anselmetti Y."/>
            <person name="Tilak M.-K."/>
            <person name="Nabholz B."/>
        </authorList>
    </citation>
    <scope>NUCLEOTIDE SEQUENCE</scope>
    <source>
        <strain evidence="10">HGM_15179</strain>
        <tissue evidence="10">Muscle</tissue>
    </source>
</reference>
<dbReference type="InterPro" id="IPR036862">
    <property type="entry name" value="Integrase_C_dom_sf_retrovir"/>
</dbReference>
<dbReference type="PROSITE" id="PS50994">
    <property type="entry name" value="INTEGRASE"/>
    <property type="match status" value="1"/>
</dbReference>
<evidence type="ECO:0000313" key="11">
    <source>
        <dbReference type="Proteomes" id="UP000796761"/>
    </source>
</evidence>